<dbReference type="AlphaFoldDB" id="L2GPN3"/>
<dbReference type="RefSeq" id="XP_007603564.1">
    <property type="nucleotide sequence ID" value="XM_007603502.1"/>
</dbReference>
<dbReference type="EMBL" id="JH370130">
    <property type="protein sequence ID" value="ELA42796.1"/>
    <property type="molecule type" value="Genomic_DNA"/>
</dbReference>
<dbReference type="VEuPathDB" id="MicrosporidiaDB:VICG_00111"/>
<proteinExistence type="predicted"/>
<evidence type="ECO:0000313" key="1">
    <source>
        <dbReference type="EMBL" id="ELA42796.1"/>
    </source>
</evidence>
<organism evidence="1 2">
    <name type="scientific">Vittaforma corneae (strain ATCC 50505)</name>
    <name type="common">Microsporidian parasite</name>
    <name type="synonym">Nosema corneum</name>
    <dbReference type="NCBI Taxonomy" id="993615"/>
    <lineage>
        <taxon>Eukaryota</taxon>
        <taxon>Fungi</taxon>
        <taxon>Fungi incertae sedis</taxon>
        <taxon>Microsporidia</taxon>
        <taxon>Nosematidae</taxon>
        <taxon>Vittaforma</taxon>
    </lineage>
</organism>
<dbReference type="HOGENOM" id="CLU_2063294_0_0_1"/>
<reference evidence="2" key="1">
    <citation type="submission" date="2011-05" db="EMBL/GenBank/DDBJ databases">
        <title>The genome sequence of Vittaforma corneae strain ATCC 50505.</title>
        <authorList>
            <consortium name="The Broad Institute Genome Sequencing Platform"/>
            <person name="Cuomo C."/>
            <person name="Didier E."/>
            <person name="Bowers L."/>
            <person name="Young S.K."/>
            <person name="Zeng Q."/>
            <person name="Gargeya S."/>
            <person name="Fitzgerald M."/>
            <person name="Haas B."/>
            <person name="Abouelleil A."/>
            <person name="Alvarado L."/>
            <person name="Arachchi H.M."/>
            <person name="Berlin A."/>
            <person name="Chapman S.B."/>
            <person name="Gearin G."/>
            <person name="Goldberg J."/>
            <person name="Griggs A."/>
            <person name="Gujja S."/>
            <person name="Hansen M."/>
            <person name="Heiman D."/>
            <person name="Howarth C."/>
            <person name="Larimer J."/>
            <person name="Lui A."/>
            <person name="MacDonald P.J.P."/>
            <person name="McCowen C."/>
            <person name="Montmayeur A."/>
            <person name="Murphy C."/>
            <person name="Neiman D."/>
            <person name="Pearson M."/>
            <person name="Priest M."/>
            <person name="Roberts A."/>
            <person name="Saif S."/>
            <person name="Shea T."/>
            <person name="Sisk P."/>
            <person name="Stolte C."/>
            <person name="Sykes S."/>
            <person name="Wortman J."/>
            <person name="Nusbaum C."/>
            <person name="Birren B."/>
        </authorList>
    </citation>
    <scope>NUCLEOTIDE SEQUENCE [LARGE SCALE GENOMIC DNA]</scope>
    <source>
        <strain evidence="2">ATCC 50505</strain>
    </source>
</reference>
<gene>
    <name evidence="1" type="ORF">VICG_00111</name>
</gene>
<sequence length="119" mass="13807">MRKITIADFKGDAFNPMTVIECISEFDIRNTEKALSEISDGNFELDSLKEAIFFKKEKMKQSLSEQKEQMLDELCKELKHTLNDIELQEPTNASEILQERGELVQLKDAFKNNEVQPEH</sequence>
<dbReference type="OrthoDB" id="2196302at2759"/>
<name>L2GPN3_VITCO</name>
<dbReference type="Proteomes" id="UP000011082">
    <property type="component" value="Unassembled WGS sequence"/>
</dbReference>
<evidence type="ECO:0000313" key="2">
    <source>
        <dbReference type="Proteomes" id="UP000011082"/>
    </source>
</evidence>
<dbReference type="GeneID" id="19880829"/>
<keyword evidence="2" id="KW-1185">Reference proteome</keyword>
<accession>L2GPN3</accession>
<protein>
    <submittedName>
        <fullName evidence="1">Uncharacterized protein</fullName>
    </submittedName>
</protein>
<dbReference type="InParanoid" id="L2GPN3"/>